<dbReference type="PROSITE" id="PS00028">
    <property type="entry name" value="ZINC_FINGER_C2H2_1"/>
    <property type="match status" value="1"/>
</dbReference>
<dbReference type="PROSITE" id="PS50157">
    <property type="entry name" value="ZINC_FINGER_C2H2_2"/>
    <property type="match status" value="1"/>
</dbReference>
<keyword evidence="1" id="KW-0479">Metal-binding</keyword>
<organism evidence="3 4">
    <name type="scientific">Caerostris extrusa</name>
    <name type="common">Bark spider</name>
    <name type="synonym">Caerostris bankana</name>
    <dbReference type="NCBI Taxonomy" id="172846"/>
    <lineage>
        <taxon>Eukaryota</taxon>
        <taxon>Metazoa</taxon>
        <taxon>Ecdysozoa</taxon>
        <taxon>Arthropoda</taxon>
        <taxon>Chelicerata</taxon>
        <taxon>Arachnida</taxon>
        <taxon>Araneae</taxon>
        <taxon>Araneomorphae</taxon>
        <taxon>Entelegynae</taxon>
        <taxon>Araneoidea</taxon>
        <taxon>Araneidae</taxon>
        <taxon>Caerostris</taxon>
    </lineage>
</organism>
<protein>
    <recommendedName>
        <fullName evidence="2">C2H2-type domain-containing protein</fullName>
    </recommendedName>
</protein>
<gene>
    <name evidence="3" type="ORF">CEXT_367341</name>
</gene>
<evidence type="ECO:0000313" key="3">
    <source>
        <dbReference type="EMBL" id="GIY70181.1"/>
    </source>
</evidence>
<reference evidence="3 4" key="1">
    <citation type="submission" date="2021-06" db="EMBL/GenBank/DDBJ databases">
        <title>Caerostris extrusa draft genome.</title>
        <authorList>
            <person name="Kono N."/>
            <person name="Arakawa K."/>
        </authorList>
    </citation>
    <scope>NUCLEOTIDE SEQUENCE [LARGE SCALE GENOMIC DNA]</scope>
</reference>
<evidence type="ECO:0000256" key="1">
    <source>
        <dbReference type="PROSITE-ProRule" id="PRU00042"/>
    </source>
</evidence>
<evidence type="ECO:0000313" key="4">
    <source>
        <dbReference type="Proteomes" id="UP001054945"/>
    </source>
</evidence>
<keyword evidence="1" id="KW-0862">Zinc</keyword>
<keyword evidence="4" id="KW-1185">Reference proteome</keyword>
<accession>A0AAV4VJ55</accession>
<dbReference type="AlphaFoldDB" id="A0AAV4VJ55"/>
<dbReference type="EMBL" id="BPLR01014635">
    <property type="protein sequence ID" value="GIY70181.1"/>
    <property type="molecule type" value="Genomic_DNA"/>
</dbReference>
<feature type="domain" description="C2H2-type" evidence="2">
    <location>
        <begin position="209"/>
        <end position="233"/>
    </location>
</feature>
<comment type="caution">
    <text evidence="3">The sequence shown here is derived from an EMBL/GenBank/DDBJ whole genome shotgun (WGS) entry which is preliminary data.</text>
</comment>
<evidence type="ECO:0000259" key="2">
    <source>
        <dbReference type="PROSITE" id="PS50157"/>
    </source>
</evidence>
<dbReference type="Proteomes" id="UP001054945">
    <property type="component" value="Unassembled WGS sequence"/>
</dbReference>
<proteinExistence type="predicted"/>
<dbReference type="InterPro" id="IPR013087">
    <property type="entry name" value="Znf_C2H2_type"/>
</dbReference>
<dbReference type="GO" id="GO:0008270">
    <property type="term" value="F:zinc ion binding"/>
    <property type="evidence" value="ECO:0007669"/>
    <property type="project" value="UniProtKB-KW"/>
</dbReference>
<sequence length="233" mass="26573">MHHLVVFRVLPIDTDTNPYLLRPVDISPSQPFYKETHLIGNPTIVKNSIPFLIKQKRLPPRPVISGPSKRKRKSDFTPFSDCVITKTHMRQGIPEVFTGGSVPAESPMALISRQGPIVKIVPRVLNSESVMWYKVVFPDMLSFNYVPGSSSTYSILIGTEIESTKANQGKKPSKRARPSKPEFWEYDGARFEASDDFDEEQYMCNQGLYFCDICKRKLKGISHLFRHVENHDT</sequence>
<keyword evidence="1" id="KW-0863">Zinc-finger</keyword>
<name>A0AAV4VJ55_CAEEX</name>